<feature type="compositionally biased region" description="Basic residues" evidence="1">
    <location>
        <begin position="57"/>
        <end position="75"/>
    </location>
</feature>
<dbReference type="InterPro" id="IPR003103">
    <property type="entry name" value="BAG_domain"/>
</dbReference>
<dbReference type="SUPFAM" id="SSF63491">
    <property type="entry name" value="BAG domain"/>
    <property type="match status" value="1"/>
</dbReference>
<dbReference type="Gene3D" id="1.20.58.120">
    <property type="entry name" value="BAG domain"/>
    <property type="match status" value="1"/>
</dbReference>
<proteinExistence type="predicted"/>
<dbReference type="InterPro" id="IPR036533">
    <property type="entry name" value="BAG_dom_sf"/>
</dbReference>
<dbReference type="EMBL" id="CP015058">
    <property type="protein sequence ID" value="QGN16836.1"/>
    <property type="molecule type" value="Genomic_DNA"/>
</dbReference>
<sequence>MDKLQEYAETVLADVKSIHSVEDALQSLTVRVTGMLFVTALAVWISSRSTTGGSSSGKKKSKKKSKGRTKGKVVKKKVMTEEETIKDVINRFEKEYEQGLTKLLENFDPSSETMQYERNYYNEMLLHLLLDLDGVHLGNLEGDKKEEVRLQRKAAIKKIQLELKKLDKLEKK</sequence>
<feature type="domain" description="BAG" evidence="2">
    <location>
        <begin position="81"/>
        <end position="170"/>
    </location>
</feature>
<accession>A0ABX6EYC7</accession>
<evidence type="ECO:0000256" key="1">
    <source>
        <dbReference type="SAM" id="MobiDB-lite"/>
    </source>
</evidence>
<organism evidence="3 4">
    <name type="scientific">Kluyveromyces marxianus</name>
    <name type="common">Yeast</name>
    <name type="synonym">Candida kefyr</name>
    <dbReference type="NCBI Taxonomy" id="4911"/>
    <lineage>
        <taxon>Eukaryota</taxon>
        <taxon>Fungi</taxon>
        <taxon>Dikarya</taxon>
        <taxon>Ascomycota</taxon>
        <taxon>Saccharomycotina</taxon>
        <taxon>Saccharomycetes</taxon>
        <taxon>Saccharomycetales</taxon>
        <taxon>Saccharomycetaceae</taxon>
        <taxon>Kluyveromyces</taxon>
    </lineage>
</organism>
<feature type="region of interest" description="Disordered" evidence="1">
    <location>
        <begin position="48"/>
        <end position="75"/>
    </location>
</feature>
<reference evidence="3 4" key="1">
    <citation type="submission" date="2016-03" db="EMBL/GenBank/DDBJ databases">
        <title>How can Kluyveromyces marxianus grow so fast - potential evolutionary course in Saccharomyces Complex revealed by comparative genomics.</title>
        <authorList>
            <person name="Mo W."/>
            <person name="Lu W."/>
            <person name="Yang X."/>
            <person name="Qi J."/>
            <person name="Lv H."/>
        </authorList>
    </citation>
    <scope>NUCLEOTIDE SEQUENCE [LARGE SCALE GENOMIC DNA]</scope>
    <source>
        <strain evidence="3 4">FIM1</strain>
    </source>
</reference>
<evidence type="ECO:0000313" key="4">
    <source>
        <dbReference type="Proteomes" id="UP000422736"/>
    </source>
</evidence>
<reference evidence="3 4" key="2">
    <citation type="submission" date="2019-11" db="EMBL/GenBank/DDBJ databases">
        <authorList>
            <person name="Lu H."/>
        </authorList>
    </citation>
    <scope>NUCLEOTIDE SEQUENCE [LARGE SCALE GENOMIC DNA]</scope>
    <source>
        <strain evidence="3 4">FIM1</strain>
    </source>
</reference>
<protein>
    <submittedName>
        <fullName evidence="3">HSP70 co-chaperone SNL1</fullName>
    </submittedName>
</protein>
<name>A0ABX6EYC7_KLUMA</name>
<gene>
    <name evidence="3" type="primary">SNL1</name>
    <name evidence="3" type="ORF">FIM1_3560</name>
</gene>
<evidence type="ECO:0000259" key="2">
    <source>
        <dbReference type="PROSITE" id="PS51035"/>
    </source>
</evidence>
<dbReference type="Pfam" id="PF02179">
    <property type="entry name" value="BAG"/>
    <property type="match status" value="1"/>
</dbReference>
<evidence type="ECO:0000313" key="3">
    <source>
        <dbReference type="EMBL" id="QGN16836.1"/>
    </source>
</evidence>
<dbReference type="PROSITE" id="PS51035">
    <property type="entry name" value="BAG"/>
    <property type="match status" value="1"/>
</dbReference>
<dbReference type="SMART" id="SM00264">
    <property type="entry name" value="BAG"/>
    <property type="match status" value="1"/>
</dbReference>
<keyword evidence="4" id="KW-1185">Reference proteome</keyword>
<dbReference type="Proteomes" id="UP000422736">
    <property type="component" value="Chromosome 5"/>
</dbReference>